<dbReference type="Gene3D" id="3.40.190.290">
    <property type="match status" value="1"/>
</dbReference>
<dbReference type="InterPro" id="IPR000847">
    <property type="entry name" value="LysR_HTH_N"/>
</dbReference>
<evidence type="ECO:0000256" key="3">
    <source>
        <dbReference type="ARBA" id="ARBA00023125"/>
    </source>
</evidence>
<organism evidence="6 7">
    <name type="scientific">Albidovulum sediminicola</name>
    <dbReference type="NCBI Taxonomy" id="2984331"/>
    <lineage>
        <taxon>Bacteria</taxon>
        <taxon>Pseudomonadati</taxon>
        <taxon>Pseudomonadota</taxon>
        <taxon>Alphaproteobacteria</taxon>
        <taxon>Rhodobacterales</taxon>
        <taxon>Paracoccaceae</taxon>
        <taxon>Albidovulum</taxon>
    </lineage>
</organism>
<keyword evidence="3" id="KW-0238">DNA-binding</keyword>
<dbReference type="InterPro" id="IPR050950">
    <property type="entry name" value="HTH-type_LysR_regulators"/>
</dbReference>
<dbReference type="EMBL" id="JAOWLA010000002">
    <property type="protein sequence ID" value="MCV2863758.1"/>
    <property type="molecule type" value="Genomic_DNA"/>
</dbReference>
<dbReference type="PANTHER" id="PTHR30419">
    <property type="entry name" value="HTH-TYPE TRANSCRIPTIONAL REGULATOR YBHD"/>
    <property type="match status" value="1"/>
</dbReference>
<keyword evidence="2" id="KW-0805">Transcription regulation</keyword>
<keyword evidence="7" id="KW-1185">Reference proteome</keyword>
<name>A0ABT2YXZ8_9RHOB</name>
<dbReference type="Pfam" id="PF00126">
    <property type="entry name" value="HTH_1"/>
    <property type="match status" value="1"/>
</dbReference>
<dbReference type="PROSITE" id="PS50931">
    <property type="entry name" value="HTH_LYSR"/>
    <property type="match status" value="1"/>
</dbReference>
<dbReference type="InterPro" id="IPR005119">
    <property type="entry name" value="LysR_subst-bd"/>
</dbReference>
<dbReference type="SUPFAM" id="SSF46785">
    <property type="entry name" value="Winged helix' DNA-binding domain"/>
    <property type="match status" value="1"/>
</dbReference>
<keyword evidence="4" id="KW-0804">Transcription</keyword>
<dbReference type="Pfam" id="PF03466">
    <property type="entry name" value="LysR_substrate"/>
    <property type="match status" value="1"/>
</dbReference>
<evidence type="ECO:0000256" key="2">
    <source>
        <dbReference type="ARBA" id="ARBA00023015"/>
    </source>
</evidence>
<evidence type="ECO:0000259" key="5">
    <source>
        <dbReference type="PROSITE" id="PS50931"/>
    </source>
</evidence>
<feature type="domain" description="HTH lysR-type" evidence="5">
    <location>
        <begin position="3"/>
        <end position="59"/>
    </location>
</feature>
<reference evidence="6 7" key="1">
    <citation type="submission" date="2022-10" db="EMBL/GenBank/DDBJ databases">
        <title>Defluviimonas sp. nov., isolated from ocean surface water.</title>
        <authorList>
            <person name="He W."/>
            <person name="Wang L."/>
            <person name="Zhang D.-F."/>
        </authorList>
    </citation>
    <scope>NUCLEOTIDE SEQUENCE [LARGE SCALE GENOMIC DNA]</scope>
    <source>
        <strain evidence="6 7">WL0075</strain>
    </source>
</reference>
<dbReference type="Proteomes" id="UP001652503">
    <property type="component" value="Unassembled WGS sequence"/>
</dbReference>
<dbReference type="InterPro" id="IPR036388">
    <property type="entry name" value="WH-like_DNA-bd_sf"/>
</dbReference>
<protein>
    <submittedName>
        <fullName evidence="6">LysR family transcriptional regulator</fullName>
    </submittedName>
</protein>
<accession>A0ABT2YXZ8</accession>
<evidence type="ECO:0000313" key="7">
    <source>
        <dbReference type="Proteomes" id="UP001652503"/>
    </source>
</evidence>
<evidence type="ECO:0000256" key="4">
    <source>
        <dbReference type="ARBA" id="ARBA00023163"/>
    </source>
</evidence>
<gene>
    <name evidence="6" type="ORF">OE647_03270</name>
</gene>
<dbReference type="Gene3D" id="1.10.10.10">
    <property type="entry name" value="Winged helix-like DNA-binding domain superfamily/Winged helix DNA-binding domain"/>
    <property type="match status" value="1"/>
</dbReference>
<evidence type="ECO:0000313" key="6">
    <source>
        <dbReference type="EMBL" id="MCV2863758.1"/>
    </source>
</evidence>
<dbReference type="PANTHER" id="PTHR30419:SF8">
    <property type="entry name" value="NITROGEN ASSIMILATION TRANSCRIPTIONAL ACTIVATOR-RELATED"/>
    <property type="match status" value="1"/>
</dbReference>
<sequence length="288" mass="30798">MAIKLEMLRTFRVVAEQGALADAADLLGRTPSAVSMTLARLEENIGAPLFETDRKNRLTRLGEMILEEAVRATDVFDSSMGAIRRLTASTAGTVRIAAVPSIIATLLPGAIARFRFAHPEVRLEISDLDSASVRRRIRLDEADIGILSAAVDEPGEGVTVAADRLGIVYRTDGPIARALAEGEGAPSWSLLALEPLISNPLCSMVESPVVARLLEACNLEARNTTALLSFVREGLGATVLPEGAVPILGSAIGFVRPDDPPTRRALRMICRADRKLGPAAQAFWDVLL</sequence>
<dbReference type="SUPFAM" id="SSF53850">
    <property type="entry name" value="Periplasmic binding protein-like II"/>
    <property type="match status" value="1"/>
</dbReference>
<dbReference type="InterPro" id="IPR036390">
    <property type="entry name" value="WH_DNA-bd_sf"/>
</dbReference>
<dbReference type="RefSeq" id="WP_263720221.1">
    <property type="nucleotide sequence ID" value="NZ_JAOWLA010000002.1"/>
</dbReference>
<evidence type="ECO:0000256" key="1">
    <source>
        <dbReference type="ARBA" id="ARBA00009437"/>
    </source>
</evidence>
<comment type="caution">
    <text evidence="6">The sequence shown here is derived from an EMBL/GenBank/DDBJ whole genome shotgun (WGS) entry which is preliminary data.</text>
</comment>
<proteinExistence type="inferred from homology"/>
<comment type="similarity">
    <text evidence="1">Belongs to the LysR transcriptional regulatory family.</text>
</comment>